<dbReference type="SUPFAM" id="SSF54106">
    <property type="entry name" value="LysM domain"/>
    <property type="match status" value="1"/>
</dbReference>
<organism evidence="3 4">
    <name type="scientific">Chelatococcus reniformis</name>
    <dbReference type="NCBI Taxonomy" id="1494448"/>
    <lineage>
        <taxon>Bacteria</taxon>
        <taxon>Pseudomonadati</taxon>
        <taxon>Pseudomonadota</taxon>
        <taxon>Alphaproteobacteria</taxon>
        <taxon>Hyphomicrobiales</taxon>
        <taxon>Chelatococcaceae</taxon>
        <taxon>Chelatococcus</taxon>
    </lineage>
</organism>
<dbReference type="PANTHER" id="PTHR34700:SF4">
    <property type="entry name" value="PHAGE-LIKE ELEMENT PBSX PROTEIN XKDP"/>
    <property type="match status" value="1"/>
</dbReference>
<dbReference type="InterPro" id="IPR013783">
    <property type="entry name" value="Ig-like_fold"/>
</dbReference>
<gene>
    <name evidence="3" type="ORF">GCM10010994_34220</name>
</gene>
<accession>A0A916UIC9</accession>
<dbReference type="Pfam" id="PF01476">
    <property type="entry name" value="LysM"/>
    <property type="match status" value="1"/>
</dbReference>
<dbReference type="AlphaFoldDB" id="A0A916UIC9"/>
<dbReference type="Gene3D" id="2.60.40.10">
    <property type="entry name" value="Immunoglobulins"/>
    <property type="match status" value="1"/>
</dbReference>
<name>A0A916UIC9_9HYPH</name>
<reference evidence="3" key="2">
    <citation type="submission" date="2020-09" db="EMBL/GenBank/DDBJ databases">
        <authorList>
            <person name="Sun Q."/>
            <person name="Zhou Y."/>
        </authorList>
    </citation>
    <scope>NUCLEOTIDE SEQUENCE</scope>
    <source>
        <strain evidence="3">CGMCC 1.12919</strain>
    </source>
</reference>
<dbReference type="InterPro" id="IPR018392">
    <property type="entry name" value="LysM"/>
</dbReference>
<dbReference type="Proteomes" id="UP000637002">
    <property type="component" value="Unassembled WGS sequence"/>
</dbReference>
<feature type="domain" description="LysM" evidence="2">
    <location>
        <begin position="322"/>
        <end position="371"/>
    </location>
</feature>
<dbReference type="CDD" id="cd00118">
    <property type="entry name" value="LysM"/>
    <property type="match status" value="1"/>
</dbReference>
<evidence type="ECO:0000256" key="1">
    <source>
        <dbReference type="SAM" id="MobiDB-lite"/>
    </source>
</evidence>
<dbReference type="EMBL" id="BMGG01000006">
    <property type="protein sequence ID" value="GGC72994.1"/>
    <property type="molecule type" value="Genomic_DNA"/>
</dbReference>
<comment type="caution">
    <text evidence="3">The sequence shown here is derived from an EMBL/GenBank/DDBJ whole genome shotgun (WGS) entry which is preliminary data.</text>
</comment>
<dbReference type="Gene3D" id="3.10.350.10">
    <property type="entry name" value="LysM domain"/>
    <property type="match status" value="1"/>
</dbReference>
<dbReference type="PANTHER" id="PTHR34700">
    <property type="entry name" value="POTASSIUM BINDING PROTEIN KBP"/>
    <property type="match status" value="1"/>
</dbReference>
<reference evidence="3" key="1">
    <citation type="journal article" date="2014" name="Int. J. Syst. Evol. Microbiol.">
        <title>Complete genome sequence of Corynebacterium casei LMG S-19264T (=DSM 44701T), isolated from a smear-ripened cheese.</title>
        <authorList>
            <consortium name="US DOE Joint Genome Institute (JGI-PGF)"/>
            <person name="Walter F."/>
            <person name="Albersmeier A."/>
            <person name="Kalinowski J."/>
            <person name="Ruckert C."/>
        </authorList>
    </citation>
    <scope>NUCLEOTIDE SEQUENCE</scope>
    <source>
        <strain evidence="3">CGMCC 1.12919</strain>
    </source>
</reference>
<sequence>MILAMVGFAAAILALGPLRPHLPWPAALRSSVGVDGMRAQPSTAATAKPAPGGALTVPPPAAAGAPDPSQPVFDVVRVEPNGEAVIAGRAAPRSTVELLRNGVVVERAVADAEGAFAITTPALPVGEYELTLRARTSSGARRASSQIVGVTVKPSGPPLVALVTPGKPTALLSNPLAEPSSNGTAAPITIELAEAEANGSLFVVGRAPPGASVRLYLNDAYLASAVARSDGQVSFAVKGGVKPGSYSVRLDDVTRGIGEVRSRAEVPFTMPAAVAARPLGRDGHGIESENGESATTAFGAPAVAPARADREADASTVVDGVNTRMVARGDSLWRISREVYRIGQRYTTIYKANRDQIANPHRIYPGQVFVLPSEGRL</sequence>
<evidence type="ECO:0000313" key="3">
    <source>
        <dbReference type="EMBL" id="GGC72994.1"/>
    </source>
</evidence>
<dbReference type="PROSITE" id="PS51782">
    <property type="entry name" value="LYSM"/>
    <property type="match status" value="1"/>
</dbReference>
<dbReference type="SMART" id="SM00257">
    <property type="entry name" value="LysM"/>
    <property type="match status" value="1"/>
</dbReference>
<feature type="region of interest" description="Disordered" evidence="1">
    <location>
        <begin position="39"/>
        <end position="69"/>
    </location>
</feature>
<keyword evidence="4" id="KW-1185">Reference proteome</keyword>
<dbReference type="InterPro" id="IPR052196">
    <property type="entry name" value="Bact_Kbp"/>
</dbReference>
<proteinExistence type="predicted"/>
<dbReference type="InterPro" id="IPR036779">
    <property type="entry name" value="LysM_dom_sf"/>
</dbReference>
<evidence type="ECO:0000259" key="2">
    <source>
        <dbReference type="PROSITE" id="PS51782"/>
    </source>
</evidence>
<feature type="compositionally biased region" description="Low complexity" evidence="1">
    <location>
        <begin position="43"/>
        <end position="69"/>
    </location>
</feature>
<protein>
    <recommendedName>
        <fullName evidence="2">LysM domain-containing protein</fullName>
    </recommendedName>
</protein>
<evidence type="ECO:0000313" key="4">
    <source>
        <dbReference type="Proteomes" id="UP000637002"/>
    </source>
</evidence>